<dbReference type="AlphaFoldDB" id="A0A0P6VZY2"/>
<sequence>MRENPNRTFHIEGIAWNKKNEYTPIHSEKCSSLTDIKVSVKEEVEGWGESYVFEMENTSKETCRLKVFFLIEWLACKEDGVGVLSLSEDTFWNYSRRRVAITNIVSCAESVKKTIYPLNLKGLKLWKKSLTNGSLYYYPITNGLNMMVYMLDFSFKPFEVKQGKVYAIEGGMEEDIANLSDRIKNGLAFPGEK</sequence>
<dbReference type="OrthoDB" id="2837975at2"/>
<accession>A0A0P6VZY2</accession>
<dbReference type="PATRIC" id="fig|218284.4.peg.1336"/>
<comment type="caution">
    <text evidence="1">The sequence shown here is derived from an EMBL/GenBank/DDBJ whole genome shotgun (WGS) entry which is preliminary data.</text>
</comment>
<proteinExistence type="predicted"/>
<evidence type="ECO:0000313" key="2">
    <source>
        <dbReference type="Proteomes" id="UP000050398"/>
    </source>
</evidence>
<dbReference type="Proteomes" id="UP000050398">
    <property type="component" value="Unassembled WGS sequence"/>
</dbReference>
<dbReference type="RefSeq" id="WP_060673439.1">
    <property type="nucleotide sequence ID" value="NZ_LIXZ01000014.1"/>
</dbReference>
<reference evidence="1 2" key="1">
    <citation type="submission" date="2015-08" db="EMBL/GenBank/DDBJ databases">
        <title>Draft Genome Sequence of Bacillus vietnamensis UCD-SED5.</title>
        <authorList>
            <person name="Lee R.D."/>
            <person name="Jospin G."/>
            <person name="Lang J.M."/>
            <person name="Coil D.A."/>
            <person name="Eisen J.A."/>
        </authorList>
    </citation>
    <scope>NUCLEOTIDE SEQUENCE [LARGE SCALE GENOMIC DNA]</scope>
    <source>
        <strain evidence="1 2">UCD-SED5</strain>
    </source>
</reference>
<dbReference type="EMBL" id="LIXZ01000014">
    <property type="protein sequence ID" value="KPL58564.1"/>
    <property type="molecule type" value="Genomic_DNA"/>
</dbReference>
<organism evidence="1 2">
    <name type="scientific">Rossellomorea vietnamensis</name>
    <dbReference type="NCBI Taxonomy" id="218284"/>
    <lineage>
        <taxon>Bacteria</taxon>
        <taxon>Bacillati</taxon>
        <taxon>Bacillota</taxon>
        <taxon>Bacilli</taxon>
        <taxon>Bacillales</taxon>
        <taxon>Bacillaceae</taxon>
        <taxon>Rossellomorea</taxon>
    </lineage>
</organism>
<gene>
    <name evidence="1" type="ORF">AM506_15695</name>
</gene>
<protein>
    <submittedName>
        <fullName evidence="1">Uncharacterized protein</fullName>
    </submittedName>
</protein>
<name>A0A0P6VZY2_9BACI</name>
<evidence type="ECO:0000313" key="1">
    <source>
        <dbReference type="EMBL" id="KPL58564.1"/>
    </source>
</evidence>